<gene>
    <name evidence="2" type="ORF">COU43_00215</name>
</gene>
<sequence>MNLTLFLVTLPQIIEKEKEISLEDELKTAEQFFSSLTGGIKEADPIKRLLFGNPFFVFEIAVHRIGEEIYFYVACPRSLAQMMEKQILGFWPKAQVQPVTDYNIFNPEGQAVGSIANLAKSPVFSIKPYQEFTTDPLSTITSVFTKLAREGEGAALQILIRPSKRSLKKMAEKIISSILGIKKEKGLISEVIFPETKKEIKPEPPTQPTPLQQTQISAISQKAAQPLFDTNLRILASGPTGPRALEILNQLQSSFDQFNSPILNQIKFRKLSGGNLKKLFYRFSFRIFNEKETILFSSGEIASIFHFPSAALLTPFIKWLKARQAPPPPNLPKEGIILGKNIFRGEEKTVPILKDDRRRHFYIVGQTGTGKS</sequence>
<dbReference type="InterPro" id="IPR058441">
    <property type="entry name" value="DUF8128"/>
</dbReference>
<evidence type="ECO:0000313" key="2">
    <source>
        <dbReference type="EMBL" id="PIR71843.1"/>
    </source>
</evidence>
<reference evidence="3" key="1">
    <citation type="submission" date="2017-09" db="EMBL/GenBank/DDBJ databases">
        <title>Depth-based differentiation of microbial function through sediment-hosted aquifers and enrichment of novel symbionts in the deep terrestrial subsurface.</title>
        <authorList>
            <person name="Probst A.J."/>
            <person name="Ladd B."/>
            <person name="Jarett J.K."/>
            <person name="Geller-Mcgrath D.E."/>
            <person name="Sieber C.M.K."/>
            <person name="Emerson J.B."/>
            <person name="Anantharaman K."/>
            <person name="Thomas B.C."/>
            <person name="Malmstrom R."/>
            <person name="Stieglmeier M."/>
            <person name="Klingl A."/>
            <person name="Woyke T."/>
            <person name="Ryan C.M."/>
            <person name="Banfield J.F."/>
        </authorList>
    </citation>
    <scope>NUCLEOTIDE SEQUENCE [LARGE SCALE GENOMIC DNA]</scope>
</reference>
<organism evidence="2 3">
    <name type="scientific">Candidatus Nealsonbacteria bacterium CG10_big_fil_rev_8_21_14_0_10_37_25</name>
    <dbReference type="NCBI Taxonomy" id="1974711"/>
    <lineage>
        <taxon>Bacteria</taxon>
        <taxon>Candidatus Nealsoniibacteriota</taxon>
    </lineage>
</organism>
<feature type="domain" description="DUF8128" evidence="1">
    <location>
        <begin position="54"/>
        <end position="319"/>
    </location>
</feature>
<evidence type="ECO:0000313" key="3">
    <source>
        <dbReference type="Proteomes" id="UP000228909"/>
    </source>
</evidence>
<proteinExistence type="predicted"/>
<dbReference type="EMBL" id="PFCK01000010">
    <property type="protein sequence ID" value="PIR71843.1"/>
    <property type="molecule type" value="Genomic_DNA"/>
</dbReference>
<name>A0A2H0TJW8_9BACT</name>
<evidence type="ECO:0000259" key="1">
    <source>
        <dbReference type="Pfam" id="PF26449"/>
    </source>
</evidence>
<accession>A0A2H0TJW8</accession>
<dbReference type="Pfam" id="PF26449">
    <property type="entry name" value="DUF8128"/>
    <property type="match status" value="1"/>
</dbReference>
<dbReference type="Proteomes" id="UP000228909">
    <property type="component" value="Unassembled WGS sequence"/>
</dbReference>
<feature type="non-terminal residue" evidence="2">
    <location>
        <position position="372"/>
    </location>
</feature>
<protein>
    <recommendedName>
        <fullName evidence="1">DUF8128 domain-containing protein</fullName>
    </recommendedName>
</protein>
<comment type="caution">
    <text evidence="2">The sequence shown here is derived from an EMBL/GenBank/DDBJ whole genome shotgun (WGS) entry which is preliminary data.</text>
</comment>
<dbReference type="AlphaFoldDB" id="A0A2H0TJW8"/>